<dbReference type="EMBL" id="ADVG01000006">
    <property type="protein sequence ID" value="EFH79660.1"/>
    <property type="molecule type" value="Genomic_DNA"/>
</dbReference>
<name>D6U8V0_KTERA</name>
<proteinExistence type="predicted"/>
<dbReference type="AlphaFoldDB" id="D6U8V0"/>
<accession>D6U8V0</accession>
<organism evidence="2 3">
    <name type="scientific">Ktedonobacter racemifer DSM 44963</name>
    <dbReference type="NCBI Taxonomy" id="485913"/>
    <lineage>
        <taxon>Bacteria</taxon>
        <taxon>Bacillati</taxon>
        <taxon>Chloroflexota</taxon>
        <taxon>Ktedonobacteria</taxon>
        <taxon>Ktedonobacterales</taxon>
        <taxon>Ktedonobacteraceae</taxon>
        <taxon>Ktedonobacter</taxon>
    </lineage>
</organism>
<feature type="transmembrane region" description="Helical" evidence="1">
    <location>
        <begin position="35"/>
        <end position="56"/>
    </location>
</feature>
<comment type="caution">
    <text evidence="2">The sequence shown here is derived from an EMBL/GenBank/DDBJ whole genome shotgun (WGS) entry which is preliminary data.</text>
</comment>
<keyword evidence="1" id="KW-1133">Transmembrane helix</keyword>
<sequence>MHTLIATLATQLAPLGTDPGKFQDVQSWFDNLVTIFQIAAGSVLVISLLCSIIFLATSLGGERRKAAAITSLIFVVIGGVLLAGLSTFQTIIQHIAGK</sequence>
<evidence type="ECO:0000256" key="1">
    <source>
        <dbReference type="SAM" id="Phobius"/>
    </source>
</evidence>
<evidence type="ECO:0000313" key="3">
    <source>
        <dbReference type="Proteomes" id="UP000004508"/>
    </source>
</evidence>
<protein>
    <submittedName>
        <fullName evidence="2">ATP-dependent transcription regulator LuxR</fullName>
    </submittedName>
</protein>
<gene>
    <name evidence="2" type="ORF">Krac_0138</name>
</gene>
<keyword evidence="1" id="KW-0472">Membrane</keyword>
<evidence type="ECO:0000313" key="2">
    <source>
        <dbReference type="EMBL" id="EFH79660.1"/>
    </source>
</evidence>
<feature type="transmembrane region" description="Helical" evidence="1">
    <location>
        <begin position="68"/>
        <end position="92"/>
    </location>
</feature>
<keyword evidence="1" id="KW-0812">Transmembrane</keyword>
<dbReference type="InParanoid" id="D6U8V0"/>
<dbReference type="Proteomes" id="UP000004508">
    <property type="component" value="Unassembled WGS sequence"/>
</dbReference>
<dbReference type="STRING" id="485913.Krac_0138"/>
<keyword evidence="3" id="KW-1185">Reference proteome</keyword>
<reference evidence="2 3" key="1">
    <citation type="journal article" date="2011" name="Stand. Genomic Sci.">
        <title>Non-contiguous finished genome sequence and contextual data of the filamentous soil bacterium Ktedonobacter racemifer type strain (SOSP1-21).</title>
        <authorList>
            <person name="Chang Y.J."/>
            <person name="Land M."/>
            <person name="Hauser L."/>
            <person name="Chertkov O."/>
            <person name="Del Rio T.G."/>
            <person name="Nolan M."/>
            <person name="Copeland A."/>
            <person name="Tice H."/>
            <person name="Cheng J.F."/>
            <person name="Lucas S."/>
            <person name="Han C."/>
            <person name="Goodwin L."/>
            <person name="Pitluck S."/>
            <person name="Ivanova N."/>
            <person name="Ovchinikova G."/>
            <person name="Pati A."/>
            <person name="Chen A."/>
            <person name="Palaniappan K."/>
            <person name="Mavromatis K."/>
            <person name="Liolios K."/>
            <person name="Brettin T."/>
            <person name="Fiebig A."/>
            <person name="Rohde M."/>
            <person name="Abt B."/>
            <person name="Goker M."/>
            <person name="Detter J.C."/>
            <person name="Woyke T."/>
            <person name="Bristow J."/>
            <person name="Eisen J.A."/>
            <person name="Markowitz V."/>
            <person name="Hugenholtz P."/>
            <person name="Kyrpides N.C."/>
            <person name="Klenk H.P."/>
            <person name="Lapidus A."/>
        </authorList>
    </citation>
    <scope>NUCLEOTIDE SEQUENCE [LARGE SCALE GENOMIC DNA]</scope>
    <source>
        <strain evidence="3">DSM 44963</strain>
    </source>
</reference>